<accession>R7Z7T3</accession>
<dbReference type="EMBL" id="AQPX01000043">
    <property type="protein sequence ID" value="EON70240.1"/>
    <property type="molecule type" value="Genomic_DNA"/>
</dbReference>
<gene>
    <name evidence="2" type="ORF">H131_22331</name>
</gene>
<evidence type="ECO:0000313" key="2">
    <source>
        <dbReference type="EMBL" id="EON70240.1"/>
    </source>
</evidence>
<evidence type="ECO:0000313" key="3">
    <source>
        <dbReference type="Proteomes" id="UP000013911"/>
    </source>
</evidence>
<keyword evidence="1" id="KW-1133">Transmembrane helix</keyword>
<feature type="transmembrane region" description="Helical" evidence="1">
    <location>
        <begin position="68"/>
        <end position="94"/>
    </location>
</feature>
<sequence>MYQGFRRSYNKRINSGGNAYLFIVVLFVLSIGLLNIIKWKNFIPIQVDGLNQIGFLHNMIDIFKNKTIILLMIAFLIFNFTMIPLLNLLFPALIVYENNFSSTTLALYEVSFSLGLLYYQ</sequence>
<dbReference type="AlphaFoldDB" id="R7Z7T3"/>
<reference evidence="2 3" key="1">
    <citation type="submission" date="2013-04" db="EMBL/GenBank/DDBJ databases">
        <title>Draft genome of the heavy metal tolerant bacterium Lysinibacillus sphaericus strain OT4b.31.</title>
        <authorList>
            <person name="Pena-Montenegro T.D."/>
            <person name="Dussan J."/>
        </authorList>
    </citation>
    <scope>NUCLEOTIDE SEQUENCE [LARGE SCALE GENOMIC DNA]</scope>
    <source>
        <strain evidence="2 3">OT4b.31</strain>
    </source>
</reference>
<evidence type="ECO:0000256" key="1">
    <source>
        <dbReference type="SAM" id="Phobius"/>
    </source>
</evidence>
<feature type="transmembrane region" description="Helical" evidence="1">
    <location>
        <begin position="100"/>
        <end position="119"/>
    </location>
</feature>
<keyword evidence="1" id="KW-0472">Membrane</keyword>
<name>R7Z7T3_LYSSH</name>
<dbReference type="PATRIC" id="fig|1285586.5.peg.4654"/>
<keyword evidence="1" id="KW-0812">Transmembrane</keyword>
<comment type="caution">
    <text evidence="2">The sequence shown here is derived from an EMBL/GenBank/DDBJ whole genome shotgun (WGS) entry which is preliminary data.</text>
</comment>
<dbReference type="Proteomes" id="UP000013911">
    <property type="component" value="Unassembled WGS sequence"/>
</dbReference>
<proteinExistence type="predicted"/>
<dbReference type="HOGENOM" id="CLU_2046838_0_0_9"/>
<feature type="transmembrane region" description="Helical" evidence="1">
    <location>
        <begin position="20"/>
        <end position="37"/>
    </location>
</feature>
<organism evidence="2 3">
    <name type="scientific">Lysinibacillus sphaericus OT4b.31</name>
    <dbReference type="NCBI Taxonomy" id="1285586"/>
    <lineage>
        <taxon>Bacteria</taxon>
        <taxon>Bacillati</taxon>
        <taxon>Bacillota</taxon>
        <taxon>Bacilli</taxon>
        <taxon>Bacillales</taxon>
        <taxon>Bacillaceae</taxon>
        <taxon>Lysinibacillus</taxon>
    </lineage>
</organism>
<protein>
    <submittedName>
        <fullName evidence="2">Uncharacterized protein</fullName>
    </submittedName>
</protein>